<dbReference type="AlphaFoldDB" id="A0A2M7TTQ2"/>
<accession>A0A2M7TTQ2</accession>
<evidence type="ECO:0000313" key="3">
    <source>
        <dbReference type="Proteomes" id="UP000229336"/>
    </source>
</evidence>
<organism evidence="2 3">
    <name type="scientific">Candidatus Shapirobacteria bacterium CG_4_10_14_0_2_um_filter_40_12</name>
    <dbReference type="NCBI Taxonomy" id="1974871"/>
    <lineage>
        <taxon>Bacteria</taxon>
        <taxon>Candidatus Shapironibacteriota</taxon>
    </lineage>
</organism>
<protein>
    <recommendedName>
        <fullName evidence="4">MFS transporter</fullName>
    </recommendedName>
</protein>
<dbReference type="Proteomes" id="UP000229336">
    <property type="component" value="Unassembled WGS sequence"/>
</dbReference>
<gene>
    <name evidence="2" type="ORF">COY20_01295</name>
</gene>
<evidence type="ECO:0000256" key="1">
    <source>
        <dbReference type="SAM" id="Phobius"/>
    </source>
</evidence>
<dbReference type="EMBL" id="PFNX01000027">
    <property type="protein sequence ID" value="PIZ60321.1"/>
    <property type="molecule type" value="Genomic_DNA"/>
</dbReference>
<comment type="caution">
    <text evidence="2">The sequence shown here is derived from an EMBL/GenBank/DDBJ whole genome shotgun (WGS) entry which is preliminary data.</text>
</comment>
<keyword evidence="1" id="KW-0812">Transmembrane</keyword>
<proteinExistence type="predicted"/>
<feature type="transmembrane region" description="Helical" evidence="1">
    <location>
        <begin position="43"/>
        <end position="62"/>
    </location>
</feature>
<sequence length="68" mass="7683">MDRNIKLAYVIGTLRNSWFWLGVWILFYLSITNYAGIGIVESTLFFTAIILEVPTGAIADMLGKRISK</sequence>
<name>A0A2M7TTQ2_9BACT</name>
<evidence type="ECO:0008006" key="4">
    <source>
        <dbReference type="Google" id="ProtNLM"/>
    </source>
</evidence>
<keyword evidence="1" id="KW-0472">Membrane</keyword>
<keyword evidence="1" id="KW-1133">Transmembrane helix</keyword>
<reference evidence="3" key="1">
    <citation type="submission" date="2017-09" db="EMBL/GenBank/DDBJ databases">
        <title>Depth-based differentiation of microbial function through sediment-hosted aquifers and enrichment of novel symbionts in the deep terrestrial subsurface.</title>
        <authorList>
            <person name="Probst A.J."/>
            <person name="Ladd B."/>
            <person name="Jarett J.K."/>
            <person name="Geller-Mcgrath D.E."/>
            <person name="Sieber C.M.K."/>
            <person name="Emerson J.B."/>
            <person name="Anantharaman K."/>
            <person name="Thomas B.C."/>
            <person name="Malmstrom R."/>
            <person name="Stieglmeier M."/>
            <person name="Klingl A."/>
            <person name="Woyke T."/>
            <person name="Ryan C.M."/>
            <person name="Banfield J.F."/>
        </authorList>
    </citation>
    <scope>NUCLEOTIDE SEQUENCE [LARGE SCALE GENOMIC DNA]</scope>
</reference>
<feature type="transmembrane region" description="Helical" evidence="1">
    <location>
        <begin position="7"/>
        <end position="31"/>
    </location>
</feature>
<evidence type="ECO:0000313" key="2">
    <source>
        <dbReference type="EMBL" id="PIZ60321.1"/>
    </source>
</evidence>